<evidence type="ECO:0000256" key="4">
    <source>
        <dbReference type="ARBA" id="ARBA00023136"/>
    </source>
</evidence>
<organism evidence="7 8">
    <name type="scientific">Arachnia rubra</name>
    <dbReference type="NCBI Taxonomy" id="1547448"/>
    <lineage>
        <taxon>Bacteria</taxon>
        <taxon>Bacillati</taxon>
        <taxon>Actinomycetota</taxon>
        <taxon>Actinomycetes</taxon>
        <taxon>Propionibacteriales</taxon>
        <taxon>Propionibacteriaceae</taxon>
        <taxon>Arachnia</taxon>
    </lineage>
</organism>
<dbReference type="PANTHER" id="PTHR23546:SF1">
    <property type="entry name" value="MEMBRANE PROTEIN"/>
    <property type="match status" value="1"/>
</dbReference>
<dbReference type="InterPro" id="IPR020846">
    <property type="entry name" value="MFS_dom"/>
</dbReference>
<feature type="transmembrane region" description="Helical" evidence="5">
    <location>
        <begin position="358"/>
        <end position="378"/>
    </location>
</feature>
<feature type="transmembrane region" description="Helical" evidence="5">
    <location>
        <begin position="326"/>
        <end position="352"/>
    </location>
</feature>
<dbReference type="Pfam" id="PF07690">
    <property type="entry name" value="MFS_1"/>
    <property type="match status" value="1"/>
</dbReference>
<dbReference type="InterPro" id="IPR011701">
    <property type="entry name" value="MFS"/>
</dbReference>
<keyword evidence="4 5" id="KW-0472">Membrane</keyword>
<protein>
    <submittedName>
        <fullName evidence="7">MFS transporter</fullName>
    </submittedName>
</protein>
<keyword evidence="2 5" id="KW-0812">Transmembrane</keyword>
<evidence type="ECO:0000256" key="2">
    <source>
        <dbReference type="ARBA" id="ARBA00022692"/>
    </source>
</evidence>
<feature type="transmembrane region" description="Helical" evidence="5">
    <location>
        <begin position="268"/>
        <end position="285"/>
    </location>
</feature>
<proteinExistence type="predicted"/>
<feature type="transmembrane region" description="Helical" evidence="5">
    <location>
        <begin position="87"/>
        <end position="109"/>
    </location>
</feature>
<comment type="subcellular location">
    <subcellularLocation>
        <location evidence="1">Cell membrane</location>
        <topology evidence="1">Multi-pass membrane protein</topology>
    </subcellularLocation>
</comment>
<reference evidence="7 8" key="1">
    <citation type="submission" date="2021-03" db="EMBL/GenBank/DDBJ databases">
        <title>Human Oral Microbial Genomes.</title>
        <authorList>
            <person name="Johnston C.D."/>
            <person name="Chen T."/>
            <person name="Dewhirst F.E."/>
        </authorList>
    </citation>
    <scope>NUCLEOTIDE SEQUENCE [LARGE SCALE GENOMIC DNA]</scope>
    <source>
        <strain evidence="7 8">DSMZ 100122</strain>
    </source>
</reference>
<accession>A0ABX7Y995</accession>
<evidence type="ECO:0000256" key="5">
    <source>
        <dbReference type="SAM" id="Phobius"/>
    </source>
</evidence>
<evidence type="ECO:0000256" key="3">
    <source>
        <dbReference type="ARBA" id="ARBA00022989"/>
    </source>
</evidence>
<sequence>MVYVGQMTLNPIIAPLARDLGLQDWQVGVTISSAALMVVLTSQVWGRRAQALGAKPVLVAALSMAVITMALFTWVTAVGLSGGLSGWLLFALFLLLRGVAFGVAIAAVLPTAQSYIAEVTDDGPERVKGMAGIGAVQGLASILGAIIGGALAGFGLLVPIGVIPLMIGISLILVALQLGHGERGQLIAAPKRVSPADARIWPFLLAGFGMFTALGFIQVTAGFLIKDRLLLGSEEAGQITGLMMLCMGLGMVLSQVVIVPKSTWAPPTLLRVGTVVSALGFVALLPETGMWLLLVALSLLGLGLGIAIPGYMAGPTMLVRHDEQGGVAGVVGATNGLTYVMAPTLSTILYGWWQPLPVVISLIVLTFVAVFVTVHPAFRRFQPLAEQQEVEL</sequence>
<feature type="transmembrane region" description="Helical" evidence="5">
    <location>
        <begin position="237"/>
        <end position="259"/>
    </location>
</feature>
<keyword evidence="8" id="KW-1185">Reference proteome</keyword>
<evidence type="ECO:0000259" key="6">
    <source>
        <dbReference type="PROSITE" id="PS50850"/>
    </source>
</evidence>
<name>A0ABX7Y995_9ACTN</name>
<feature type="transmembrane region" description="Helical" evidence="5">
    <location>
        <begin position="130"/>
        <end position="151"/>
    </location>
</feature>
<evidence type="ECO:0000313" key="7">
    <source>
        <dbReference type="EMBL" id="QUC09098.1"/>
    </source>
</evidence>
<feature type="transmembrane region" description="Helical" evidence="5">
    <location>
        <begin position="157"/>
        <end position="179"/>
    </location>
</feature>
<dbReference type="InterPro" id="IPR036259">
    <property type="entry name" value="MFS_trans_sf"/>
</dbReference>
<dbReference type="Proteomes" id="UP000678513">
    <property type="component" value="Chromosome"/>
</dbReference>
<dbReference type="PROSITE" id="PS50850">
    <property type="entry name" value="MFS"/>
    <property type="match status" value="1"/>
</dbReference>
<dbReference type="Gene3D" id="1.20.1250.20">
    <property type="entry name" value="MFS general substrate transporter like domains"/>
    <property type="match status" value="1"/>
</dbReference>
<gene>
    <name evidence="7" type="ORF">J5A65_05080</name>
</gene>
<dbReference type="PANTHER" id="PTHR23546">
    <property type="entry name" value="TRANSPORT PROTEIN"/>
    <property type="match status" value="1"/>
</dbReference>
<feature type="transmembrane region" description="Helical" evidence="5">
    <location>
        <begin position="200"/>
        <end position="225"/>
    </location>
</feature>
<feature type="transmembrane region" description="Helical" evidence="5">
    <location>
        <begin position="57"/>
        <end position="75"/>
    </location>
</feature>
<keyword evidence="3 5" id="KW-1133">Transmembrane helix</keyword>
<feature type="domain" description="Major facilitator superfamily (MFS) profile" evidence="6">
    <location>
        <begin position="1"/>
        <end position="379"/>
    </location>
</feature>
<evidence type="ECO:0000256" key="1">
    <source>
        <dbReference type="ARBA" id="ARBA00004651"/>
    </source>
</evidence>
<evidence type="ECO:0000313" key="8">
    <source>
        <dbReference type="Proteomes" id="UP000678513"/>
    </source>
</evidence>
<dbReference type="EMBL" id="CP072384">
    <property type="protein sequence ID" value="QUC09098.1"/>
    <property type="molecule type" value="Genomic_DNA"/>
</dbReference>
<dbReference type="SUPFAM" id="SSF103473">
    <property type="entry name" value="MFS general substrate transporter"/>
    <property type="match status" value="1"/>
</dbReference>
<feature type="transmembrane region" description="Helical" evidence="5">
    <location>
        <begin position="291"/>
        <end position="314"/>
    </location>
</feature>